<evidence type="ECO:0008006" key="3">
    <source>
        <dbReference type="Google" id="ProtNLM"/>
    </source>
</evidence>
<dbReference type="RefSeq" id="WP_251799603.1">
    <property type="nucleotide sequence ID" value="NZ_JAMQOL010000024.1"/>
</dbReference>
<name>A0ABT0Y2L9_9ACTN</name>
<dbReference type="Proteomes" id="UP001523216">
    <property type="component" value="Unassembled WGS sequence"/>
</dbReference>
<dbReference type="EMBL" id="JAMQOL010000024">
    <property type="protein sequence ID" value="MCM4079758.1"/>
    <property type="molecule type" value="Genomic_DNA"/>
</dbReference>
<evidence type="ECO:0000313" key="2">
    <source>
        <dbReference type="Proteomes" id="UP001523216"/>
    </source>
</evidence>
<protein>
    <recommendedName>
        <fullName evidence="3">Type II toxin-antitoxin system PemK/MazF family toxin</fullName>
    </recommendedName>
</protein>
<sequence length="134" mass="14303">MERGEVWRIDLDGPQPVVLLSVHEPGSAVLRAIQVVPPATAEQKRGFSFLDVDELPAEAGTGRGSQITGIEVPIGAPEGLDPAGVVRLALPHEGRIFCTWQVTLAAEHLVERVGTLSSAAMRRLDHALRLAGET</sequence>
<proteinExistence type="predicted"/>
<dbReference type="Gene3D" id="2.30.30.110">
    <property type="match status" value="1"/>
</dbReference>
<comment type="caution">
    <text evidence="1">The sequence shown here is derived from an EMBL/GenBank/DDBJ whole genome shotgun (WGS) entry which is preliminary data.</text>
</comment>
<keyword evidence="2" id="KW-1185">Reference proteome</keyword>
<reference evidence="1 2" key="1">
    <citation type="submission" date="2022-06" db="EMBL/GenBank/DDBJ databases">
        <title>Actinoplanes abujensis sp. nov., isolated from Nigerian arid soil.</title>
        <authorList>
            <person name="Ding P."/>
        </authorList>
    </citation>
    <scope>NUCLEOTIDE SEQUENCE [LARGE SCALE GENOMIC DNA]</scope>
    <source>
        <strain evidence="2">TRM88002</strain>
    </source>
</reference>
<dbReference type="InterPro" id="IPR011067">
    <property type="entry name" value="Plasmid_toxin/cell-grow_inhib"/>
</dbReference>
<accession>A0ABT0Y2L9</accession>
<gene>
    <name evidence="1" type="ORF">LXN57_19470</name>
</gene>
<evidence type="ECO:0000313" key="1">
    <source>
        <dbReference type="EMBL" id="MCM4079758.1"/>
    </source>
</evidence>
<organism evidence="1 2">
    <name type="scientific">Paractinoplanes hotanensis</name>
    <dbReference type="NCBI Taxonomy" id="2906497"/>
    <lineage>
        <taxon>Bacteria</taxon>
        <taxon>Bacillati</taxon>
        <taxon>Actinomycetota</taxon>
        <taxon>Actinomycetes</taxon>
        <taxon>Micromonosporales</taxon>
        <taxon>Micromonosporaceae</taxon>
        <taxon>Paractinoplanes</taxon>
    </lineage>
</organism>
<dbReference type="SUPFAM" id="SSF50118">
    <property type="entry name" value="Cell growth inhibitor/plasmid maintenance toxic component"/>
    <property type="match status" value="1"/>
</dbReference>